<sequence length="57" mass="6599">MAQIDRQSTVPDISVRDQIKAARAKDKSDEQNDRSKRAWDRDSDGKRPWETPAKTSR</sequence>
<feature type="compositionally biased region" description="Polar residues" evidence="1">
    <location>
        <begin position="1"/>
        <end position="11"/>
    </location>
</feature>
<accession>A0A7S9H2F8</accession>
<evidence type="ECO:0000313" key="2">
    <source>
        <dbReference type="EMBL" id="QPF95010.1"/>
    </source>
</evidence>
<dbReference type="AlphaFoldDB" id="A0A7S9H2F8"/>
<protein>
    <submittedName>
        <fullName evidence="2">Uncharacterized protein</fullName>
    </submittedName>
</protein>
<dbReference type="Proteomes" id="UP000594621">
    <property type="component" value="Chromosome"/>
</dbReference>
<keyword evidence="3" id="KW-1185">Reference proteome</keyword>
<proteinExistence type="predicted"/>
<reference evidence="2 3" key="1">
    <citation type="submission" date="2020-09" db="EMBL/GenBank/DDBJ databases">
        <title>Complete genomes of bradyrhizobia occurring on native shrubby legumes in Australia.</title>
        <authorList>
            <person name="Lafay B."/>
        </authorList>
    </citation>
    <scope>NUCLEOTIDE SEQUENCE [LARGE SCALE GENOMIC DNA]</scope>
    <source>
        <strain evidence="2 3">BDV5040</strain>
    </source>
</reference>
<gene>
    <name evidence="2" type="ORF">IC761_17795</name>
</gene>
<name>A0A7S9H2F8_9BRAD</name>
<feature type="region of interest" description="Disordered" evidence="1">
    <location>
        <begin position="1"/>
        <end position="57"/>
    </location>
</feature>
<feature type="compositionally biased region" description="Basic and acidic residues" evidence="1">
    <location>
        <begin position="14"/>
        <end position="49"/>
    </location>
</feature>
<dbReference type="RefSeq" id="WP_195804473.1">
    <property type="nucleotide sequence ID" value="NZ_CP061379.1"/>
</dbReference>
<dbReference type="EMBL" id="CP061379">
    <property type="protein sequence ID" value="QPF95010.1"/>
    <property type="molecule type" value="Genomic_DNA"/>
</dbReference>
<dbReference type="KEGG" id="bcou:IC761_17795"/>
<organism evidence="2 3">
    <name type="scientific">Bradyrhizobium commune</name>
    <dbReference type="NCBI Taxonomy" id="83627"/>
    <lineage>
        <taxon>Bacteria</taxon>
        <taxon>Pseudomonadati</taxon>
        <taxon>Pseudomonadota</taxon>
        <taxon>Alphaproteobacteria</taxon>
        <taxon>Hyphomicrobiales</taxon>
        <taxon>Nitrobacteraceae</taxon>
        <taxon>Bradyrhizobium</taxon>
    </lineage>
</organism>
<evidence type="ECO:0000313" key="3">
    <source>
        <dbReference type="Proteomes" id="UP000594621"/>
    </source>
</evidence>
<evidence type="ECO:0000256" key="1">
    <source>
        <dbReference type="SAM" id="MobiDB-lite"/>
    </source>
</evidence>